<dbReference type="Proteomes" id="UP000664385">
    <property type="component" value="Unassembled WGS sequence"/>
</dbReference>
<sequence>MTTHTAADVEITEGRFSWHAGSTYYRVARPSGGSPDADGSAVPLLAVHGGPGCTHDYLLSLDDLAGQRTVVYYDQLGSGRSTHLPGAPSDFWTVDLFLEELELLLRHLGITEYDLLGQSWGGMLGSEHAVRRPRGLRRLIIADSPASMPQWRAAAVELRNALPGSAGEVIARHEAAGDFTSAEYAAASDVFYAHHVCRISPLPGPVQRTFDLLAEDPTVYHAMNGPSEFMVIGSLREWSVIDRLDRIDVPTLVINGAYDEATDAVVHPFVEFIPQAEWVRFDQSSHMPHWEERNEFMRVVSAFLDRDE</sequence>
<evidence type="ECO:0000256" key="8">
    <source>
        <dbReference type="PIRSR" id="PIRSR005539-1"/>
    </source>
</evidence>
<evidence type="ECO:0000313" key="11">
    <source>
        <dbReference type="Proteomes" id="UP000664385"/>
    </source>
</evidence>
<feature type="active site" description="Proton donor" evidence="8">
    <location>
        <position position="286"/>
    </location>
</feature>
<dbReference type="GO" id="GO:0006508">
    <property type="term" value="P:proteolysis"/>
    <property type="evidence" value="ECO:0007669"/>
    <property type="project" value="InterPro"/>
</dbReference>
<evidence type="ECO:0000256" key="3">
    <source>
        <dbReference type="ARBA" id="ARBA00012568"/>
    </source>
</evidence>
<dbReference type="GO" id="GO:0004177">
    <property type="term" value="F:aminopeptidase activity"/>
    <property type="evidence" value="ECO:0007669"/>
    <property type="project" value="UniProtKB-EC"/>
</dbReference>
<dbReference type="InterPro" id="IPR005945">
    <property type="entry name" value="Pro_imino_pep"/>
</dbReference>
<dbReference type="EC" id="3.4.11.5" evidence="3"/>
<dbReference type="InterPro" id="IPR002410">
    <property type="entry name" value="Peptidase_S33"/>
</dbReference>
<dbReference type="Pfam" id="PF00561">
    <property type="entry name" value="Abhydrolase_1"/>
    <property type="match status" value="1"/>
</dbReference>
<evidence type="ECO:0000256" key="5">
    <source>
        <dbReference type="ARBA" id="ARBA00022801"/>
    </source>
</evidence>
<dbReference type="PANTHER" id="PTHR43798">
    <property type="entry name" value="MONOACYLGLYCEROL LIPASE"/>
    <property type="match status" value="1"/>
</dbReference>
<dbReference type="RefSeq" id="WP_206824670.1">
    <property type="nucleotide sequence ID" value="NZ_CP063379.1"/>
</dbReference>
<dbReference type="InterPro" id="IPR000073">
    <property type="entry name" value="AB_hydrolase_1"/>
</dbReference>
<keyword evidence="5 7" id="KW-0378">Hydrolase</keyword>
<dbReference type="NCBIfam" id="TIGR01250">
    <property type="entry name" value="pro_imino_pep_2"/>
    <property type="match status" value="1"/>
</dbReference>
<dbReference type="PIRSF" id="PIRSF005539">
    <property type="entry name" value="Pept_S33_TRI_F1"/>
    <property type="match status" value="1"/>
</dbReference>
<comment type="catalytic activity">
    <reaction evidence="1">
        <text>Release of N-terminal proline from a peptide.</text>
        <dbReference type="EC" id="3.4.11.5"/>
    </reaction>
</comment>
<proteinExistence type="inferred from homology"/>
<accession>A0A939DXJ0</accession>
<dbReference type="AlphaFoldDB" id="A0A939DXJ0"/>
<feature type="active site" evidence="8">
    <location>
        <position position="259"/>
    </location>
</feature>
<name>A0A939DXJ0_9MICO</name>
<gene>
    <name evidence="10" type="ORF">JF543_12975</name>
</gene>
<dbReference type="Gene3D" id="3.40.50.1820">
    <property type="entry name" value="alpha/beta hydrolase"/>
    <property type="match status" value="1"/>
</dbReference>
<dbReference type="InterPro" id="IPR050266">
    <property type="entry name" value="AB_hydrolase_sf"/>
</dbReference>
<comment type="similarity">
    <text evidence="2 7">Belongs to the peptidase S33 family.</text>
</comment>
<evidence type="ECO:0000256" key="7">
    <source>
        <dbReference type="PIRNR" id="PIRNR005539"/>
    </source>
</evidence>
<evidence type="ECO:0000256" key="1">
    <source>
        <dbReference type="ARBA" id="ARBA00001585"/>
    </source>
</evidence>
<protein>
    <recommendedName>
        <fullName evidence="4">Proline iminopeptidase</fullName>
        <ecNumber evidence="3">3.4.11.5</ecNumber>
    </recommendedName>
    <alternativeName>
        <fullName evidence="6">Prolyl aminopeptidase</fullName>
    </alternativeName>
</protein>
<dbReference type="EMBL" id="JAEMWU010000003">
    <property type="protein sequence ID" value="MBN8206864.1"/>
    <property type="molecule type" value="Genomic_DNA"/>
</dbReference>
<evidence type="ECO:0000256" key="6">
    <source>
        <dbReference type="ARBA" id="ARBA00029605"/>
    </source>
</evidence>
<comment type="caution">
    <text evidence="10">The sequence shown here is derived from an EMBL/GenBank/DDBJ whole genome shotgun (WGS) entry which is preliminary data.</text>
</comment>
<dbReference type="InterPro" id="IPR029058">
    <property type="entry name" value="AB_hydrolase_fold"/>
</dbReference>
<dbReference type="PRINTS" id="PR00793">
    <property type="entry name" value="PROAMNOPTASE"/>
</dbReference>
<dbReference type="SUPFAM" id="SSF53474">
    <property type="entry name" value="alpha/beta-Hydrolases"/>
    <property type="match status" value="1"/>
</dbReference>
<organism evidence="10 11">
    <name type="scientific">Microbacterium esteraromaticum</name>
    <dbReference type="NCBI Taxonomy" id="57043"/>
    <lineage>
        <taxon>Bacteria</taxon>
        <taxon>Bacillati</taxon>
        <taxon>Actinomycetota</taxon>
        <taxon>Actinomycetes</taxon>
        <taxon>Micrococcales</taxon>
        <taxon>Microbacteriaceae</taxon>
        <taxon>Microbacterium</taxon>
    </lineage>
</organism>
<evidence type="ECO:0000256" key="2">
    <source>
        <dbReference type="ARBA" id="ARBA00010088"/>
    </source>
</evidence>
<feature type="active site" description="Nucleophile" evidence="8">
    <location>
        <position position="119"/>
    </location>
</feature>
<feature type="domain" description="AB hydrolase-1" evidence="9">
    <location>
        <begin position="43"/>
        <end position="292"/>
    </location>
</feature>
<evidence type="ECO:0000313" key="10">
    <source>
        <dbReference type="EMBL" id="MBN8206864.1"/>
    </source>
</evidence>
<reference evidence="10" key="1">
    <citation type="submission" date="2020-12" db="EMBL/GenBank/DDBJ databases">
        <title>PHA producing bacteria isolated from mangrove.</title>
        <authorList>
            <person name="Zheng W."/>
            <person name="Yu S."/>
            <person name="Huang Y."/>
        </authorList>
    </citation>
    <scope>NUCLEOTIDE SEQUENCE</scope>
    <source>
        <strain evidence="10">GN8-5</strain>
    </source>
</reference>
<evidence type="ECO:0000256" key="4">
    <source>
        <dbReference type="ARBA" id="ARBA00021843"/>
    </source>
</evidence>
<evidence type="ECO:0000259" key="9">
    <source>
        <dbReference type="Pfam" id="PF00561"/>
    </source>
</evidence>